<gene>
    <name evidence="1" type="ORF">J2W98_003404</name>
</gene>
<dbReference type="Proteomes" id="UP001266807">
    <property type="component" value="Unassembled WGS sequence"/>
</dbReference>
<proteinExistence type="predicted"/>
<evidence type="ECO:0000313" key="2">
    <source>
        <dbReference type="Proteomes" id="UP001266807"/>
    </source>
</evidence>
<organism evidence="1 2">
    <name type="scientific">Paenibacillus peoriae</name>
    <dbReference type="NCBI Taxonomy" id="59893"/>
    <lineage>
        <taxon>Bacteria</taxon>
        <taxon>Bacillati</taxon>
        <taxon>Bacillota</taxon>
        <taxon>Bacilli</taxon>
        <taxon>Bacillales</taxon>
        <taxon>Paenibacillaceae</taxon>
        <taxon>Paenibacillus</taxon>
    </lineage>
</organism>
<name>A0ABU1QHJ9_9BACL</name>
<accession>A0ABU1QHJ9</accession>
<dbReference type="EMBL" id="JAVDUG010000004">
    <property type="protein sequence ID" value="MDR6779124.1"/>
    <property type="molecule type" value="Genomic_DNA"/>
</dbReference>
<keyword evidence="2" id="KW-1185">Reference proteome</keyword>
<sequence length="76" mass="8651">MEMGSCRRCFLFHSECISILTVPTFAEIFRSLFAKNNPDIGLMRAQELGLVLNPHINVKDKGYTLVIMKLLLILPE</sequence>
<evidence type="ECO:0000313" key="1">
    <source>
        <dbReference type="EMBL" id="MDR6779124.1"/>
    </source>
</evidence>
<protein>
    <submittedName>
        <fullName evidence="1">Uncharacterized protein</fullName>
    </submittedName>
</protein>
<comment type="caution">
    <text evidence="1">The sequence shown here is derived from an EMBL/GenBank/DDBJ whole genome shotgun (WGS) entry which is preliminary data.</text>
</comment>
<reference evidence="1 2" key="1">
    <citation type="submission" date="2023-07" db="EMBL/GenBank/DDBJ databases">
        <title>Sorghum-associated microbial communities from plants grown in Nebraska, USA.</title>
        <authorList>
            <person name="Schachtman D."/>
        </authorList>
    </citation>
    <scope>NUCLEOTIDE SEQUENCE [LARGE SCALE GENOMIC DNA]</scope>
    <source>
        <strain evidence="1 2">BE143</strain>
    </source>
</reference>